<dbReference type="Pfam" id="PF01968">
    <property type="entry name" value="Hydantoinase_A"/>
    <property type="match status" value="1"/>
</dbReference>
<sequence>MKRARGAAAARAIGVDTGGTFTDVVVWRDGRQHAFKVPSTPDAPARAVLEGLRRAGADARTQVRHGSTIATNALLERKGARAVFVTTKGFEDALEIARQDRPDLYSLAPARREPLVPATRRFGVDERLDERGRTVRALTAAAVTAVVRRVRAAEPEAIALGLLHSYANAAHERRLARALAALGVPVTVSSALCPEIREYERFATSAANAYLAPRVAAYLGALAEARLGRIEVVLSHGGTAPIARAAKESVRQLLSGPAAGLRAALDAARASGHEAALTLDVGGTSTDVALLGAGETGRDGLPRRRAREVGGVPVLLPTLDVHTVGAGGGSIARVDAGGLLRVGPESAGADPGPACYGRGGPATVTDALVVLGRIPFDTLAGGALTLDRAAARRALGAIAKALRLRDAAAAAAGVLAIADAHMEAALRRVSVEQGADPRDCAIVAYGGAGGLHACSLAESLGARAVVWPRHAGVLCALGALTGGSRRERGRSVLLPAAGTAALEREFRRLEREVLAEFAPAERRRVTLSRHVEARCRGQAHEIELAAPVLAFVARDFHAAHRRRFGVADEARAVIVVSVQVRGALPAERMAERPSRSRTPAPASAGVTARVRVGARTVAARVVARAALAPGAVLSGPAVVHDDGATLWVAPRWNAVAQPDGSLALTRARGSRGARRTR</sequence>
<dbReference type="InterPro" id="IPR045079">
    <property type="entry name" value="Oxoprolinase-like"/>
</dbReference>
<name>A0A933W1Z8_UNCEI</name>
<gene>
    <name evidence="3" type="ORF">HZA61_02450</name>
</gene>
<dbReference type="GO" id="GO:0017168">
    <property type="term" value="F:5-oxoprolinase (ATP-hydrolyzing) activity"/>
    <property type="evidence" value="ECO:0007669"/>
    <property type="project" value="TreeGrafter"/>
</dbReference>
<organism evidence="3 4">
    <name type="scientific">Eiseniibacteriota bacterium</name>
    <dbReference type="NCBI Taxonomy" id="2212470"/>
    <lineage>
        <taxon>Bacteria</taxon>
        <taxon>Candidatus Eiseniibacteriota</taxon>
    </lineage>
</organism>
<dbReference type="AlphaFoldDB" id="A0A933W1Z8"/>
<dbReference type="EMBL" id="JACRIW010000020">
    <property type="protein sequence ID" value="MBI5168328.1"/>
    <property type="molecule type" value="Genomic_DNA"/>
</dbReference>
<dbReference type="InterPro" id="IPR002821">
    <property type="entry name" value="Hydantoinase_A"/>
</dbReference>
<evidence type="ECO:0000259" key="2">
    <source>
        <dbReference type="Pfam" id="PF05378"/>
    </source>
</evidence>
<proteinExistence type="predicted"/>
<evidence type="ECO:0000259" key="1">
    <source>
        <dbReference type="Pfam" id="PF01968"/>
    </source>
</evidence>
<dbReference type="Proteomes" id="UP000696931">
    <property type="component" value="Unassembled WGS sequence"/>
</dbReference>
<evidence type="ECO:0000313" key="3">
    <source>
        <dbReference type="EMBL" id="MBI5168328.1"/>
    </source>
</evidence>
<feature type="domain" description="Hydantoinase/oxoprolinase N-terminal" evidence="2">
    <location>
        <begin position="13"/>
        <end position="180"/>
    </location>
</feature>
<dbReference type="PANTHER" id="PTHR11365:SF23">
    <property type="entry name" value="HYPOTHETICAL 5-OXOPROLINASE (EUROFUNG)-RELATED"/>
    <property type="match status" value="1"/>
</dbReference>
<dbReference type="InterPro" id="IPR008040">
    <property type="entry name" value="Hydant_A_N"/>
</dbReference>
<reference evidence="3" key="1">
    <citation type="submission" date="2020-07" db="EMBL/GenBank/DDBJ databases">
        <title>Huge and variable diversity of episymbiotic CPR bacteria and DPANN archaea in groundwater ecosystems.</title>
        <authorList>
            <person name="He C.Y."/>
            <person name="Keren R."/>
            <person name="Whittaker M."/>
            <person name="Farag I.F."/>
            <person name="Doudna J."/>
            <person name="Cate J.H.D."/>
            <person name="Banfield J.F."/>
        </authorList>
    </citation>
    <scope>NUCLEOTIDE SEQUENCE</scope>
    <source>
        <strain evidence="3">NC_groundwater_1813_Pr3_B-0.1um_71_17</strain>
    </source>
</reference>
<protein>
    <submittedName>
        <fullName evidence="3">Hydantoinase/oxoprolinase family protein</fullName>
    </submittedName>
</protein>
<dbReference type="PANTHER" id="PTHR11365">
    <property type="entry name" value="5-OXOPROLINASE RELATED"/>
    <property type="match status" value="1"/>
</dbReference>
<accession>A0A933W1Z8</accession>
<dbReference type="GO" id="GO:0005829">
    <property type="term" value="C:cytosol"/>
    <property type="evidence" value="ECO:0007669"/>
    <property type="project" value="TreeGrafter"/>
</dbReference>
<dbReference type="Pfam" id="PF05378">
    <property type="entry name" value="Hydant_A_N"/>
    <property type="match status" value="1"/>
</dbReference>
<evidence type="ECO:0000313" key="4">
    <source>
        <dbReference type="Proteomes" id="UP000696931"/>
    </source>
</evidence>
<comment type="caution">
    <text evidence="3">The sequence shown here is derived from an EMBL/GenBank/DDBJ whole genome shotgun (WGS) entry which is preliminary data.</text>
</comment>
<feature type="domain" description="Hydantoinase A/oxoprolinase" evidence="1">
    <location>
        <begin position="201"/>
        <end position="482"/>
    </location>
</feature>
<dbReference type="GO" id="GO:0006749">
    <property type="term" value="P:glutathione metabolic process"/>
    <property type="evidence" value="ECO:0007669"/>
    <property type="project" value="TreeGrafter"/>
</dbReference>